<dbReference type="Proteomes" id="UP000799421">
    <property type="component" value="Unassembled WGS sequence"/>
</dbReference>
<dbReference type="AlphaFoldDB" id="A0A6A7C9T1"/>
<keyword evidence="10" id="KW-1185">Reference proteome</keyword>
<feature type="domain" description="Acyl-CoA dehydrogenase/oxidase N-terminal" evidence="8">
    <location>
        <begin position="11"/>
        <end position="121"/>
    </location>
</feature>
<dbReference type="InterPro" id="IPR013786">
    <property type="entry name" value="AcylCoA_DH/ox_N"/>
</dbReference>
<dbReference type="Pfam" id="PF02770">
    <property type="entry name" value="Acyl-CoA_dh_M"/>
    <property type="match status" value="1"/>
</dbReference>
<dbReference type="PANTHER" id="PTHR43884:SF12">
    <property type="entry name" value="ISOVALERYL-COA DEHYDROGENASE, MITOCHONDRIAL-RELATED"/>
    <property type="match status" value="1"/>
</dbReference>
<dbReference type="EMBL" id="MU005957">
    <property type="protein sequence ID" value="KAF2864326.1"/>
    <property type="molecule type" value="Genomic_DNA"/>
</dbReference>
<reference evidence="9" key="1">
    <citation type="journal article" date="2020" name="Stud. Mycol.">
        <title>101 Dothideomycetes genomes: a test case for predicting lifestyles and emergence of pathogens.</title>
        <authorList>
            <person name="Haridas S."/>
            <person name="Albert R."/>
            <person name="Binder M."/>
            <person name="Bloem J."/>
            <person name="Labutti K."/>
            <person name="Salamov A."/>
            <person name="Andreopoulos B."/>
            <person name="Baker S."/>
            <person name="Barry K."/>
            <person name="Bills G."/>
            <person name="Bluhm B."/>
            <person name="Cannon C."/>
            <person name="Castanera R."/>
            <person name="Culley D."/>
            <person name="Daum C."/>
            <person name="Ezra D."/>
            <person name="Gonzalez J."/>
            <person name="Henrissat B."/>
            <person name="Kuo A."/>
            <person name="Liang C."/>
            <person name="Lipzen A."/>
            <person name="Lutzoni F."/>
            <person name="Magnuson J."/>
            <person name="Mondo S."/>
            <person name="Nolan M."/>
            <person name="Ohm R."/>
            <person name="Pangilinan J."/>
            <person name="Park H.-J."/>
            <person name="Ramirez L."/>
            <person name="Alfaro M."/>
            <person name="Sun H."/>
            <person name="Tritt A."/>
            <person name="Yoshinaga Y."/>
            <person name="Zwiers L.-H."/>
            <person name="Turgeon B."/>
            <person name="Goodwin S."/>
            <person name="Spatafora J."/>
            <person name="Crous P."/>
            <person name="Grigoriev I."/>
        </authorList>
    </citation>
    <scope>NUCLEOTIDE SEQUENCE</scope>
    <source>
        <strain evidence="9">CBS 480.64</strain>
    </source>
</reference>
<evidence type="ECO:0000256" key="3">
    <source>
        <dbReference type="ARBA" id="ARBA00022630"/>
    </source>
</evidence>
<dbReference type="GO" id="GO:0050660">
    <property type="term" value="F:flavin adenine dinucleotide binding"/>
    <property type="evidence" value="ECO:0007669"/>
    <property type="project" value="InterPro"/>
</dbReference>
<dbReference type="CDD" id="cd00567">
    <property type="entry name" value="ACAD"/>
    <property type="match status" value="1"/>
</dbReference>
<evidence type="ECO:0000259" key="7">
    <source>
        <dbReference type="Pfam" id="PF02770"/>
    </source>
</evidence>
<evidence type="ECO:0000256" key="1">
    <source>
        <dbReference type="ARBA" id="ARBA00001974"/>
    </source>
</evidence>
<feature type="domain" description="Acyl-CoA oxidase/dehydrogenase middle" evidence="7">
    <location>
        <begin position="125"/>
        <end position="230"/>
    </location>
</feature>
<dbReference type="FunFam" id="1.20.140.10:FF:000012">
    <property type="entry name" value="Acyl-CoA dehydrogenase fadE12"/>
    <property type="match status" value="1"/>
</dbReference>
<dbReference type="OrthoDB" id="435240at2759"/>
<dbReference type="InterPro" id="IPR036250">
    <property type="entry name" value="AcylCo_DH-like_C"/>
</dbReference>
<protein>
    <submittedName>
        <fullName evidence="9">Acyl-CoA dehydrogenase NM domain-like protein</fullName>
    </submittedName>
</protein>
<sequence>MSLTSFTPTELTVRDGVSPLLTNTFPESYWLARDNDGAYPSSFHRALADGGWLGIALPTALNGSGLGISEATLLLQTISESGAGMSGAQSVHANIYATQPIAKFASERQKSEIIPKIVSGEWRVCFGVTEPGSGLDTLNLKTSATRVGEVRSAEGHVSGGYLVNGTKLWITNAQSATHMLLLARTGKGTRQGSLSFFFVPLPKPSPPTLNISPIPKMGGKCTTSCEVVFTSHPVPETAMIGVEGTGFGSILHGMNAERCLLAGEALGLGYAALNKAVSYARERVVFGRPIGMNQGIQHPLAEAYMNLEAAKLATYHAARLYDRGEASRTEIGGACNSAKFLAAEAAFKACERAVLTLGGMGYAKEFHVERYLRECFVPRIAPVSKEMILNYIGEKTLGLPKSY</sequence>
<evidence type="ECO:0000313" key="10">
    <source>
        <dbReference type="Proteomes" id="UP000799421"/>
    </source>
</evidence>
<name>A0A6A7C9T1_9PEZI</name>
<dbReference type="GO" id="GO:0033539">
    <property type="term" value="P:fatty acid beta-oxidation using acyl-CoA dehydrogenase"/>
    <property type="evidence" value="ECO:0007669"/>
    <property type="project" value="TreeGrafter"/>
</dbReference>
<comment type="similarity">
    <text evidence="2 5">Belongs to the acyl-CoA dehydrogenase family.</text>
</comment>
<accession>A0A6A7C9T1</accession>
<keyword evidence="5" id="KW-0560">Oxidoreductase</keyword>
<comment type="cofactor">
    <cofactor evidence="1 5">
        <name>FAD</name>
        <dbReference type="ChEBI" id="CHEBI:57692"/>
    </cofactor>
</comment>
<dbReference type="GO" id="GO:0003995">
    <property type="term" value="F:acyl-CoA dehydrogenase activity"/>
    <property type="evidence" value="ECO:0007669"/>
    <property type="project" value="TreeGrafter"/>
</dbReference>
<evidence type="ECO:0000259" key="8">
    <source>
        <dbReference type="Pfam" id="PF02771"/>
    </source>
</evidence>
<dbReference type="InterPro" id="IPR009075">
    <property type="entry name" value="AcylCo_DH/oxidase_C"/>
</dbReference>
<feature type="domain" description="Acyl-CoA dehydrogenase/oxidase C-terminal" evidence="6">
    <location>
        <begin position="244"/>
        <end position="394"/>
    </location>
</feature>
<evidence type="ECO:0000256" key="4">
    <source>
        <dbReference type="ARBA" id="ARBA00022827"/>
    </source>
</evidence>
<dbReference type="InterPro" id="IPR009100">
    <property type="entry name" value="AcylCoA_DH/oxidase_NM_dom_sf"/>
</dbReference>
<dbReference type="InterPro" id="IPR046373">
    <property type="entry name" value="Acyl-CoA_Oxase/DH_mid-dom_sf"/>
</dbReference>
<dbReference type="GO" id="GO:0046359">
    <property type="term" value="P:butyrate catabolic process"/>
    <property type="evidence" value="ECO:0007669"/>
    <property type="project" value="TreeGrafter"/>
</dbReference>
<evidence type="ECO:0000313" key="9">
    <source>
        <dbReference type="EMBL" id="KAF2864326.1"/>
    </source>
</evidence>
<dbReference type="Gene3D" id="1.20.140.10">
    <property type="entry name" value="Butyryl-CoA Dehydrogenase, subunit A, domain 3"/>
    <property type="match status" value="1"/>
</dbReference>
<dbReference type="PANTHER" id="PTHR43884">
    <property type="entry name" value="ACYL-COA DEHYDROGENASE"/>
    <property type="match status" value="1"/>
</dbReference>
<evidence type="ECO:0000256" key="5">
    <source>
        <dbReference type="RuleBase" id="RU362125"/>
    </source>
</evidence>
<evidence type="ECO:0000256" key="2">
    <source>
        <dbReference type="ARBA" id="ARBA00009347"/>
    </source>
</evidence>
<dbReference type="InterPro" id="IPR006091">
    <property type="entry name" value="Acyl-CoA_Oxase/DH_mid-dom"/>
</dbReference>
<dbReference type="Pfam" id="PF00441">
    <property type="entry name" value="Acyl-CoA_dh_1"/>
    <property type="match status" value="1"/>
</dbReference>
<dbReference type="Gene3D" id="1.10.540.10">
    <property type="entry name" value="Acyl-CoA dehydrogenase/oxidase, N-terminal domain"/>
    <property type="match status" value="1"/>
</dbReference>
<evidence type="ECO:0000259" key="6">
    <source>
        <dbReference type="Pfam" id="PF00441"/>
    </source>
</evidence>
<organism evidence="9 10">
    <name type="scientific">Piedraia hortae CBS 480.64</name>
    <dbReference type="NCBI Taxonomy" id="1314780"/>
    <lineage>
        <taxon>Eukaryota</taxon>
        <taxon>Fungi</taxon>
        <taxon>Dikarya</taxon>
        <taxon>Ascomycota</taxon>
        <taxon>Pezizomycotina</taxon>
        <taxon>Dothideomycetes</taxon>
        <taxon>Dothideomycetidae</taxon>
        <taxon>Capnodiales</taxon>
        <taxon>Piedraiaceae</taxon>
        <taxon>Piedraia</taxon>
    </lineage>
</organism>
<gene>
    <name evidence="9" type="ORF">K470DRAFT_279606</name>
</gene>
<dbReference type="Pfam" id="PF02771">
    <property type="entry name" value="Acyl-CoA_dh_N"/>
    <property type="match status" value="1"/>
</dbReference>
<dbReference type="SUPFAM" id="SSF47203">
    <property type="entry name" value="Acyl-CoA dehydrogenase C-terminal domain-like"/>
    <property type="match status" value="1"/>
</dbReference>
<keyword evidence="4 5" id="KW-0274">FAD</keyword>
<proteinExistence type="inferred from homology"/>
<dbReference type="SUPFAM" id="SSF56645">
    <property type="entry name" value="Acyl-CoA dehydrogenase NM domain-like"/>
    <property type="match status" value="1"/>
</dbReference>
<keyword evidence="3 5" id="KW-0285">Flavoprotein</keyword>
<dbReference type="InterPro" id="IPR037069">
    <property type="entry name" value="AcylCoA_DH/ox_N_sf"/>
</dbReference>
<dbReference type="Gene3D" id="2.40.110.10">
    <property type="entry name" value="Butyryl-CoA Dehydrogenase, subunit A, domain 2"/>
    <property type="match status" value="1"/>
</dbReference>